<reference evidence="8" key="1">
    <citation type="journal article" date="2019" name="Int. J. Syst. Evol. Microbiol.">
        <title>The Global Catalogue of Microorganisms (GCM) 10K type strain sequencing project: providing services to taxonomists for standard genome sequencing and annotation.</title>
        <authorList>
            <consortium name="The Broad Institute Genomics Platform"/>
            <consortium name="The Broad Institute Genome Sequencing Center for Infectious Disease"/>
            <person name="Wu L."/>
            <person name="Ma J."/>
        </authorList>
    </citation>
    <scope>NUCLEOTIDE SEQUENCE [LARGE SCALE GENOMIC DNA]</scope>
    <source>
        <strain evidence="8">JCM 18326</strain>
    </source>
</reference>
<evidence type="ECO:0000256" key="1">
    <source>
        <dbReference type="ARBA" id="ARBA00004308"/>
    </source>
</evidence>
<dbReference type="PANTHER" id="PTHR35791">
    <property type="entry name" value="UPF0754 MEMBRANE PROTEIN YHEB"/>
    <property type="match status" value="1"/>
</dbReference>
<feature type="transmembrane region" description="Helical" evidence="6">
    <location>
        <begin position="674"/>
        <end position="698"/>
    </location>
</feature>
<dbReference type="PANTHER" id="PTHR35791:SF1">
    <property type="entry name" value="UPF0754 MEMBRANE PROTEIN YHEB"/>
    <property type="match status" value="1"/>
</dbReference>
<name>A0ABP9D0M7_9BACT</name>
<evidence type="ECO:0000256" key="3">
    <source>
        <dbReference type="ARBA" id="ARBA00022692"/>
    </source>
</evidence>
<protein>
    <recommendedName>
        <fullName evidence="9">DUF445 domain-containing protein</fullName>
    </recommendedName>
</protein>
<feature type="transmembrane region" description="Helical" evidence="6">
    <location>
        <begin position="650"/>
        <end position="668"/>
    </location>
</feature>
<organism evidence="7 8">
    <name type="scientific">Algivirga pacifica</name>
    <dbReference type="NCBI Taxonomy" id="1162670"/>
    <lineage>
        <taxon>Bacteria</taxon>
        <taxon>Pseudomonadati</taxon>
        <taxon>Bacteroidota</taxon>
        <taxon>Cytophagia</taxon>
        <taxon>Cytophagales</taxon>
        <taxon>Flammeovirgaceae</taxon>
        <taxon>Algivirga</taxon>
    </lineage>
</organism>
<sequence>MLSILLKIFTGATVGYTTNDLALRMLFERVLGIPSVVEQTKEEFIENISKLVESEIIHHDNIGKELRKPAFKQAITALFTELVQERIGEQLPDSFKVEDVPGITPSFEAVTKLLLEETKGPLEECIFLLLEGNVVEGFISEEQLRIFSSRSFDILFEHAQTQHLIDTFVQALWEEVQHKPLTYFLSTTLTENLQIGAHQLFEDYLNYVSRNWKGLAPEFLEVAELQPLLRQMAHTFSQKKLTELLGNEHATQSTRQLSHIIYNLVQDDRQEGPVKTLIAQALDILEKEDTPLLKLFPEDLQDKLTSFIRSKLPSVLNVLIQWIGEHKEEIDHMINHAFYANSSRIGGWVMYIFVESVSERFKIVDEIIHITKEHTQGDKSIKLAEKGTETIISFFQTNSIGHIIKFFGKASLTDQLYLTIRKVITPEIVAETLSSQQSLLESKVNDLWNEQLQEKHIALLLDFVKQSSGMETLIKQDFIKESGERFITNQLLRLLHRPVDSLFSKALVRKKSSQLEKNLLGALQQRRSKGIQAILTLIKEKVTPKNWSYFIQAKQLQGRKEQWLFTLKKFIDDKWQAFRSSPVIELIHPFTQRPDLPETLADGIIGYTDRNLYKLMEGQVSGMVKESLQLKHQELPEMVKGFMGSNMKPITYFGALLGAIAGGLTWLIPHQGELTMQMMGISATVFGITGLGTNWLAIRMVFRPYNAKYFMGIRIPFTPGIMAKNKQNFADQMGKFVGKELLNEASVGEGLQRKLQEAAPIVKEKLSQRDFFLTNKLIISDKKAISQKAGEFLSEYLQDSSALIAKEVIRLLHQEEDKIAKEDLPAMKEKLLEITQYQRLNNNISAILAEQLTKVAKSTDPMTSWMPEEVVEALSKQLERGIGKYLNNNPLTTEGWLQYTERTIIRIFQKYENVPLKETPFIKQNETLIYDTFWSFIEKQIQEGSIEQYLLRYIHQQIQHFLESEQNIAQTLQGKIFKRFQEALPSLFDYVLTTLSRTVAKEMPKIQEEIYRTAYEKRRLVFLYEGTIKRSTKSLLEDEVPSFIRLHQKEIIQMLQEQVLKISQESRLEDLGVTLEQEAIQQTLKKIMHNPNVLEGAKRFYQEMVSKILLLTPKDLVAASQTTEKSVASHLVQLMEAELLTVEQHWKYLIHEQKEPRFHQFIQKHVGGTVKELLGQHELRHYLNYMSDESLETSIRYTLQRMTQTKAFDNSKIAILEHLLLQIQHHGFETVIDKVLLEKDLQKGLTQLLKLPHNQQLIQQKVSEVIQAILEKANNALTPDLKHFLLETMVNAGVSAATPNIGKLVGSIDFKGIVIQEINQMDNAKIEELFYGFAGVYFQRLILYGLLLGLPLGLLLDSGLEALLEKMMD</sequence>
<dbReference type="EMBL" id="BAABJX010000004">
    <property type="protein sequence ID" value="GAA4821058.1"/>
    <property type="molecule type" value="Genomic_DNA"/>
</dbReference>
<proteinExistence type="inferred from homology"/>
<comment type="similarity">
    <text evidence="2">Belongs to the UPF0754 family.</text>
</comment>
<evidence type="ECO:0000256" key="2">
    <source>
        <dbReference type="ARBA" id="ARBA00008053"/>
    </source>
</evidence>
<dbReference type="Pfam" id="PF04286">
    <property type="entry name" value="DUF445"/>
    <property type="match status" value="2"/>
</dbReference>
<dbReference type="Proteomes" id="UP001500298">
    <property type="component" value="Unassembled WGS sequence"/>
</dbReference>
<evidence type="ECO:0000256" key="4">
    <source>
        <dbReference type="ARBA" id="ARBA00022989"/>
    </source>
</evidence>
<keyword evidence="5 6" id="KW-0472">Membrane</keyword>
<evidence type="ECO:0008006" key="9">
    <source>
        <dbReference type="Google" id="ProtNLM"/>
    </source>
</evidence>
<keyword evidence="4 6" id="KW-1133">Transmembrane helix</keyword>
<dbReference type="RefSeq" id="WP_345368523.1">
    <property type="nucleotide sequence ID" value="NZ_BAABJX010000004.1"/>
</dbReference>
<accession>A0ABP9D0M7</accession>
<evidence type="ECO:0000256" key="6">
    <source>
        <dbReference type="SAM" id="Phobius"/>
    </source>
</evidence>
<evidence type="ECO:0000313" key="7">
    <source>
        <dbReference type="EMBL" id="GAA4821058.1"/>
    </source>
</evidence>
<keyword evidence="3 6" id="KW-0812">Transmembrane</keyword>
<evidence type="ECO:0000256" key="5">
    <source>
        <dbReference type="ARBA" id="ARBA00023136"/>
    </source>
</evidence>
<feature type="transmembrane region" description="Helical" evidence="6">
    <location>
        <begin position="1341"/>
        <end position="1360"/>
    </location>
</feature>
<comment type="subcellular location">
    <subcellularLocation>
        <location evidence="1">Endomembrane system</location>
    </subcellularLocation>
</comment>
<comment type="caution">
    <text evidence="7">The sequence shown here is derived from an EMBL/GenBank/DDBJ whole genome shotgun (WGS) entry which is preliminary data.</text>
</comment>
<keyword evidence="8" id="KW-1185">Reference proteome</keyword>
<dbReference type="InterPro" id="IPR007383">
    <property type="entry name" value="DUF445"/>
</dbReference>
<gene>
    <name evidence="7" type="ORF">GCM10023331_01750</name>
</gene>
<evidence type="ECO:0000313" key="8">
    <source>
        <dbReference type="Proteomes" id="UP001500298"/>
    </source>
</evidence>